<evidence type="ECO:0000259" key="3">
    <source>
        <dbReference type="Pfam" id="PF02581"/>
    </source>
</evidence>
<dbReference type="OrthoDB" id="9815348at2"/>
<sequence>MGKIIAITNRLLSRRDFWDQIELIAASPVDTIVLREKTLSEEDYFDYAKKTLQICNVHQTQCILHTFGKAAVRLHVPRFQCSLEYLETHSSIRYYMSTLGVSVHTAAEARKAELLGATYIVASHVFPTSCKPDDPPIGVSTLRDICGAVSLPVYALGGITPQTVHELEDVPTAGIVVMSGLMQCDDANAYVAELKK</sequence>
<dbReference type="RefSeq" id="WP_023053852.1">
    <property type="nucleotide sequence ID" value="NZ_AWXA01000037.1"/>
</dbReference>
<dbReference type="InterPro" id="IPR022998">
    <property type="entry name" value="ThiamineP_synth_TenI"/>
</dbReference>
<comment type="caution">
    <text evidence="4">The sequence shown here is derived from an EMBL/GenBank/DDBJ whole genome shotgun (WGS) entry which is preliminary data.</text>
</comment>
<accession>U7UIR8</accession>
<dbReference type="Gene3D" id="3.20.20.70">
    <property type="entry name" value="Aldolase class I"/>
    <property type="match status" value="1"/>
</dbReference>
<dbReference type="CDD" id="cd00564">
    <property type="entry name" value="TMP_TenI"/>
    <property type="match status" value="1"/>
</dbReference>
<proteinExistence type="predicted"/>
<comment type="pathway">
    <text evidence="1">Cofactor biosynthesis; thiamine diphosphate biosynthesis.</text>
</comment>
<dbReference type="PATRIC" id="fig|1111454.3.peg.1395"/>
<dbReference type="eggNOG" id="COG0352">
    <property type="taxonomic scope" value="Bacteria"/>
</dbReference>
<dbReference type="PANTHER" id="PTHR20857">
    <property type="entry name" value="THIAMINE-PHOSPHATE PYROPHOSPHORYLASE"/>
    <property type="match status" value="1"/>
</dbReference>
<dbReference type="GO" id="GO:0004789">
    <property type="term" value="F:thiamine-phosphate diphosphorylase activity"/>
    <property type="evidence" value="ECO:0007669"/>
    <property type="project" value="TreeGrafter"/>
</dbReference>
<dbReference type="GO" id="GO:0005737">
    <property type="term" value="C:cytoplasm"/>
    <property type="evidence" value="ECO:0007669"/>
    <property type="project" value="TreeGrafter"/>
</dbReference>
<name>U7UIR8_9FIRM</name>
<evidence type="ECO:0000256" key="1">
    <source>
        <dbReference type="ARBA" id="ARBA00004948"/>
    </source>
</evidence>
<dbReference type="AlphaFoldDB" id="U7UIR8"/>
<reference evidence="4 5" key="1">
    <citation type="submission" date="2013-09" db="EMBL/GenBank/DDBJ databases">
        <authorList>
            <person name="Durkin A.S."/>
            <person name="Haft D.R."/>
            <person name="McCorrison J."/>
            <person name="Torralba M."/>
            <person name="Gillis M."/>
            <person name="Haft D.H."/>
            <person name="Methe B."/>
            <person name="Sutton G."/>
            <person name="Nelson K.E."/>
        </authorList>
    </citation>
    <scope>NUCLEOTIDE SEQUENCE [LARGE SCALE GENOMIC DNA]</scope>
    <source>
        <strain evidence="4 5">BV3C16-1</strain>
    </source>
</reference>
<dbReference type="Proteomes" id="UP000017090">
    <property type="component" value="Unassembled WGS sequence"/>
</dbReference>
<feature type="domain" description="Thiamine phosphate synthase/TenI" evidence="3">
    <location>
        <begin position="5"/>
        <end position="181"/>
    </location>
</feature>
<dbReference type="InterPro" id="IPR013785">
    <property type="entry name" value="Aldolase_TIM"/>
</dbReference>
<protein>
    <submittedName>
        <fullName evidence="4">Putative thiamine-phosphate diphosphorylase</fullName>
    </submittedName>
</protein>
<evidence type="ECO:0000313" key="4">
    <source>
        <dbReference type="EMBL" id="ERT59225.1"/>
    </source>
</evidence>
<dbReference type="GO" id="GO:0009228">
    <property type="term" value="P:thiamine biosynthetic process"/>
    <property type="evidence" value="ECO:0007669"/>
    <property type="project" value="UniProtKB-KW"/>
</dbReference>
<dbReference type="InterPro" id="IPR036206">
    <property type="entry name" value="ThiamineP_synth_sf"/>
</dbReference>
<keyword evidence="2" id="KW-0784">Thiamine biosynthesis</keyword>
<keyword evidence="5" id="KW-1185">Reference proteome</keyword>
<evidence type="ECO:0000313" key="5">
    <source>
        <dbReference type="Proteomes" id="UP000017090"/>
    </source>
</evidence>
<dbReference type="EMBL" id="AWXA01000037">
    <property type="protein sequence ID" value="ERT59225.1"/>
    <property type="molecule type" value="Genomic_DNA"/>
</dbReference>
<dbReference type="STRING" id="1111454.HMPREF1250_1475"/>
<evidence type="ECO:0000256" key="2">
    <source>
        <dbReference type="ARBA" id="ARBA00022977"/>
    </source>
</evidence>
<dbReference type="Pfam" id="PF02581">
    <property type="entry name" value="TMP-TENI"/>
    <property type="match status" value="1"/>
</dbReference>
<organism evidence="4 5">
    <name type="scientific">Megasphaera vaginalis</name>
    <name type="common">ex Srinivasan et al. 2021</name>
    <dbReference type="NCBI Taxonomy" id="1111454"/>
    <lineage>
        <taxon>Bacteria</taxon>
        <taxon>Bacillati</taxon>
        <taxon>Bacillota</taxon>
        <taxon>Negativicutes</taxon>
        <taxon>Veillonellales</taxon>
        <taxon>Veillonellaceae</taxon>
        <taxon>Megasphaera</taxon>
    </lineage>
</organism>
<dbReference type="PANTHER" id="PTHR20857:SF15">
    <property type="entry name" value="THIAMINE-PHOSPHATE SYNTHASE"/>
    <property type="match status" value="1"/>
</dbReference>
<gene>
    <name evidence="4" type="ORF">HMPREF1250_1475</name>
</gene>
<dbReference type="SUPFAM" id="SSF51391">
    <property type="entry name" value="Thiamin phosphate synthase"/>
    <property type="match status" value="1"/>
</dbReference>